<dbReference type="InterPro" id="IPR050271">
    <property type="entry name" value="UDP-glycosyltransferase"/>
</dbReference>
<evidence type="ECO:0000256" key="2">
    <source>
        <dbReference type="ARBA" id="ARBA00012544"/>
    </source>
</evidence>
<evidence type="ECO:0000256" key="4">
    <source>
        <dbReference type="ARBA" id="ARBA00022679"/>
    </source>
</evidence>
<dbReference type="AlphaFoldDB" id="A0A183GAQ1"/>
<evidence type="ECO:0000256" key="3">
    <source>
        <dbReference type="ARBA" id="ARBA00022676"/>
    </source>
</evidence>
<keyword evidence="6" id="KW-1185">Reference proteome</keyword>
<comment type="similarity">
    <text evidence="1">Belongs to the UDP-glycosyltransferase family.</text>
</comment>
<reference evidence="7" key="2">
    <citation type="submission" date="2019-09" db="UniProtKB">
        <authorList>
            <consortium name="WormBaseParasite"/>
        </authorList>
    </citation>
    <scope>IDENTIFICATION</scope>
</reference>
<keyword evidence="4" id="KW-0808">Transferase</keyword>
<accession>A0A3P8AUB1</accession>
<dbReference type="SUPFAM" id="SSF53756">
    <property type="entry name" value="UDP-Glycosyltransferase/glycogen phosphorylase"/>
    <property type="match status" value="1"/>
</dbReference>
<proteinExistence type="inferred from homology"/>
<sequence length="75" mass="8461">MADSSYVLTNSNPYLDYPRPMLHKTIPIGGITVNTDPAKNALSKEWDSILNERNTTVYVSFGSVTKSIYMPDTYR</sequence>
<evidence type="ECO:0000313" key="6">
    <source>
        <dbReference type="Proteomes" id="UP000050761"/>
    </source>
</evidence>
<name>A0A183GAQ1_HELPZ</name>
<organism evidence="6 7">
    <name type="scientific">Heligmosomoides polygyrus</name>
    <name type="common">Parasitic roundworm</name>
    <dbReference type="NCBI Taxonomy" id="6339"/>
    <lineage>
        <taxon>Eukaryota</taxon>
        <taxon>Metazoa</taxon>
        <taxon>Ecdysozoa</taxon>
        <taxon>Nematoda</taxon>
        <taxon>Chromadorea</taxon>
        <taxon>Rhabditida</taxon>
        <taxon>Rhabditina</taxon>
        <taxon>Rhabditomorpha</taxon>
        <taxon>Strongyloidea</taxon>
        <taxon>Heligmosomidae</taxon>
        <taxon>Heligmosomoides</taxon>
    </lineage>
</organism>
<dbReference type="OrthoDB" id="5835829at2759"/>
<dbReference type="GO" id="GO:0015020">
    <property type="term" value="F:glucuronosyltransferase activity"/>
    <property type="evidence" value="ECO:0007669"/>
    <property type="project" value="UniProtKB-EC"/>
</dbReference>
<evidence type="ECO:0000256" key="1">
    <source>
        <dbReference type="ARBA" id="ARBA00009995"/>
    </source>
</evidence>
<dbReference type="EC" id="2.4.1.17" evidence="2"/>
<dbReference type="PANTHER" id="PTHR48043">
    <property type="entry name" value="EG:EG0003.4 PROTEIN-RELATED"/>
    <property type="match status" value="1"/>
</dbReference>
<dbReference type="EMBL" id="UZAH01031146">
    <property type="protein sequence ID" value="VDP14071.1"/>
    <property type="molecule type" value="Genomic_DNA"/>
</dbReference>
<evidence type="ECO:0000313" key="7">
    <source>
        <dbReference type="WBParaSite" id="HPBE_0001911501-mRNA-1"/>
    </source>
</evidence>
<keyword evidence="3" id="KW-0328">Glycosyltransferase</keyword>
<dbReference type="WBParaSite" id="HPBE_0001911501-mRNA-1">
    <property type="protein sequence ID" value="HPBE_0001911501-mRNA-1"/>
    <property type="gene ID" value="HPBE_0001911501"/>
</dbReference>
<accession>A0A183GAQ1</accession>
<protein>
    <recommendedName>
        <fullName evidence="2">glucuronosyltransferase</fullName>
        <ecNumber evidence="2">2.4.1.17</ecNumber>
    </recommendedName>
</protein>
<dbReference type="Proteomes" id="UP000050761">
    <property type="component" value="Unassembled WGS sequence"/>
</dbReference>
<evidence type="ECO:0000313" key="5">
    <source>
        <dbReference type="EMBL" id="VDP14071.1"/>
    </source>
</evidence>
<dbReference type="PANTHER" id="PTHR48043:SF23">
    <property type="entry name" value="UDP-GLUCURONOSYLTRANSFERASE"/>
    <property type="match status" value="1"/>
</dbReference>
<gene>
    <name evidence="5" type="ORF">HPBE_LOCUS19114</name>
</gene>
<reference evidence="5 6" key="1">
    <citation type="submission" date="2018-11" db="EMBL/GenBank/DDBJ databases">
        <authorList>
            <consortium name="Pathogen Informatics"/>
        </authorList>
    </citation>
    <scope>NUCLEOTIDE SEQUENCE [LARGE SCALE GENOMIC DNA]</scope>
</reference>